<dbReference type="OMA" id="HEDFICI"/>
<dbReference type="PANTHER" id="PTHR33710">
    <property type="entry name" value="BNAC02G09200D PROTEIN"/>
    <property type="match status" value="1"/>
</dbReference>
<name>A0A7N2R7T7_QUELO</name>
<evidence type="ECO:0000256" key="1">
    <source>
        <dbReference type="SAM" id="MobiDB-lite"/>
    </source>
</evidence>
<evidence type="ECO:0000313" key="3">
    <source>
        <dbReference type="EnsemblPlants" id="QL07p031105:mrna"/>
    </source>
</evidence>
<reference evidence="3" key="2">
    <citation type="submission" date="2021-01" db="UniProtKB">
        <authorList>
            <consortium name="EnsemblPlants"/>
        </authorList>
    </citation>
    <scope>IDENTIFICATION</scope>
</reference>
<evidence type="ECO:0000313" key="4">
    <source>
        <dbReference type="Proteomes" id="UP000594261"/>
    </source>
</evidence>
<reference evidence="3 4" key="1">
    <citation type="journal article" date="2016" name="G3 (Bethesda)">
        <title>First Draft Assembly and Annotation of the Genome of a California Endemic Oak Quercus lobata Nee (Fagaceae).</title>
        <authorList>
            <person name="Sork V.L."/>
            <person name="Fitz-Gibbon S.T."/>
            <person name="Puiu D."/>
            <person name="Crepeau M."/>
            <person name="Gugger P.F."/>
            <person name="Sherman R."/>
            <person name="Stevens K."/>
            <person name="Langley C.H."/>
            <person name="Pellegrini M."/>
            <person name="Salzberg S.L."/>
        </authorList>
    </citation>
    <scope>NUCLEOTIDE SEQUENCE [LARGE SCALE GENOMIC DNA]</scope>
    <source>
        <strain evidence="3 4">cv. SW786</strain>
    </source>
</reference>
<dbReference type="InterPro" id="IPR036691">
    <property type="entry name" value="Endo/exonu/phosph_ase_sf"/>
</dbReference>
<dbReference type="Gramene" id="QL07p031105:mrna">
    <property type="protein sequence ID" value="QL07p031105:mrna"/>
    <property type="gene ID" value="QL07p031105"/>
</dbReference>
<dbReference type="Gene3D" id="3.60.10.10">
    <property type="entry name" value="Endonuclease/exonuclease/phosphatase"/>
    <property type="match status" value="1"/>
</dbReference>
<dbReference type="EMBL" id="LRBV02000007">
    <property type="status" value="NOT_ANNOTATED_CDS"/>
    <property type="molecule type" value="Genomic_DNA"/>
</dbReference>
<dbReference type="SUPFAM" id="SSF56219">
    <property type="entry name" value="DNase I-like"/>
    <property type="match status" value="1"/>
</dbReference>
<dbReference type="PANTHER" id="PTHR33710:SF62">
    <property type="entry name" value="DUF4283 DOMAIN PROTEIN"/>
    <property type="match status" value="1"/>
</dbReference>
<organism evidence="3 4">
    <name type="scientific">Quercus lobata</name>
    <name type="common">Valley oak</name>
    <dbReference type="NCBI Taxonomy" id="97700"/>
    <lineage>
        <taxon>Eukaryota</taxon>
        <taxon>Viridiplantae</taxon>
        <taxon>Streptophyta</taxon>
        <taxon>Embryophyta</taxon>
        <taxon>Tracheophyta</taxon>
        <taxon>Spermatophyta</taxon>
        <taxon>Magnoliopsida</taxon>
        <taxon>eudicotyledons</taxon>
        <taxon>Gunneridae</taxon>
        <taxon>Pentapetalae</taxon>
        <taxon>rosids</taxon>
        <taxon>fabids</taxon>
        <taxon>Fagales</taxon>
        <taxon>Fagaceae</taxon>
        <taxon>Quercus</taxon>
    </lineage>
</organism>
<dbReference type="Pfam" id="PF14392">
    <property type="entry name" value="zf-CCHC_4"/>
    <property type="match status" value="1"/>
</dbReference>
<feature type="compositionally biased region" description="Basic and acidic residues" evidence="1">
    <location>
        <begin position="231"/>
        <end position="253"/>
    </location>
</feature>
<feature type="domain" description="Zinc knuckle CX2CX4HX4C" evidence="2">
    <location>
        <begin position="137"/>
        <end position="184"/>
    </location>
</feature>
<dbReference type="EnsemblPlants" id="QL07p031105:mrna">
    <property type="protein sequence ID" value="QL07p031105:mrna"/>
    <property type="gene ID" value="QL07p031105"/>
</dbReference>
<dbReference type="InParanoid" id="A0A7N2R7T7"/>
<feature type="region of interest" description="Disordered" evidence="1">
    <location>
        <begin position="219"/>
        <end position="271"/>
    </location>
</feature>
<dbReference type="Proteomes" id="UP000594261">
    <property type="component" value="Chromosome 7"/>
</dbReference>
<sequence length="752" mass="86120">MEKLMGSWEKLSLSESEGNKFAIRDDQEAEEHLLAAKFLTRRVLNMEAIAKTFTLLWKTRKGFEIRDMGDHRVMFVFPEASDIDRSSFWVQVHDLPVQRSSLDVAMEIVSVMGRVDGRMSSEGGSSNFNFFRIRVSFDITKPLCRGRRIALASGKEGWVSFKYERLPNICYWCGRLTHSDRECQLWVKSRGTLNVENQQFGGWLRAVTPNMSRRTVIRVAGLDEESNGDEDGQRNDSEGEEGDIRPGKRKENTAEDAMATRHGGADSDVSENINEGAVVTEIPLIPDSIKEGHLSMDIIPNILAPLNSDINNQRVAFSAQLQDIDNEISQFDNLKFDGCFTVPSTGWGGGLALLWKNEDMVWVDSFSNYHIDAIVHGGSENAWRLIGFYGEPETSRRNEGWNMLRMLSTKPKLPWCCFGDFNELLEVADKKGGAPHSHNLMQAFREVLDDCGFIDLGFSGPDFTWRGKRRGELVWERLDRGVANFDWLNRFPTGRVHHLHCFTSDHRPLLLALDPNGESHKWKRKPFRFEAMWLMDPGCGETVSRAWAHQTEGTPMYQVTQKLRKCKKMLKKWSRAHFGNVKQQIKQTKEKLWQAEVASVSDGKDEEVVRLKAELNTLCEKEEQMWLQRSRLQWIQSGDRNTQFFHGTATQRKRKNFIKGLRDSEGRWQAEEAIYTKIFVDFCADLFTTSNPHNLDSIMEGVQEVITEEMNAKLTAMYTVEEVELATKEMAPLKAPGPDGLPPLFYQTYWTD</sequence>
<keyword evidence="4" id="KW-1185">Reference proteome</keyword>
<evidence type="ECO:0000259" key="2">
    <source>
        <dbReference type="Pfam" id="PF14392"/>
    </source>
</evidence>
<proteinExistence type="predicted"/>
<dbReference type="InterPro" id="IPR025836">
    <property type="entry name" value="Zn_knuckle_CX2CX4HX4C"/>
</dbReference>
<accession>A0A7N2R7T7</accession>
<protein>
    <recommendedName>
        <fullName evidence="2">Zinc knuckle CX2CX4HX4C domain-containing protein</fullName>
    </recommendedName>
</protein>
<dbReference type="AlphaFoldDB" id="A0A7N2R7T7"/>